<gene>
    <name evidence="6" type="ORF">AKJ64_03575</name>
</gene>
<evidence type="ECO:0008006" key="8">
    <source>
        <dbReference type="Google" id="ProtNLM"/>
    </source>
</evidence>
<reference evidence="6 7" key="1">
    <citation type="journal article" date="2016" name="Sci. Rep.">
        <title>Metabolic traits of an uncultured archaeal lineage -MSBL1- from brine pools of the Red Sea.</title>
        <authorList>
            <person name="Mwirichia R."/>
            <person name="Alam I."/>
            <person name="Rashid M."/>
            <person name="Vinu M."/>
            <person name="Ba-Alawi W."/>
            <person name="Anthony Kamau A."/>
            <person name="Kamanda Ngugi D."/>
            <person name="Goker M."/>
            <person name="Klenk H.P."/>
            <person name="Bajic V."/>
            <person name="Stingl U."/>
        </authorList>
    </citation>
    <scope>NUCLEOTIDE SEQUENCE [LARGE SCALE GENOMIC DNA]</scope>
    <source>
        <strain evidence="6">SCGC-AAA259E17</strain>
    </source>
</reference>
<dbReference type="Pfam" id="PF01934">
    <property type="entry name" value="HepT-like"/>
    <property type="match status" value="1"/>
</dbReference>
<keyword evidence="4" id="KW-0378">Hydrolase</keyword>
<dbReference type="Proteomes" id="UP000070373">
    <property type="component" value="Unassembled WGS sequence"/>
</dbReference>
<evidence type="ECO:0000256" key="1">
    <source>
        <dbReference type="ARBA" id="ARBA00022553"/>
    </source>
</evidence>
<name>A0A133UDJ4_9EURY</name>
<comment type="similarity">
    <text evidence="5">Belongs to the HepT RNase toxin family.</text>
</comment>
<dbReference type="PANTHER" id="PTHR33397">
    <property type="entry name" value="UPF0331 PROTEIN YUTE"/>
    <property type="match status" value="1"/>
</dbReference>
<keyword evidence="1" id="KW-0597">Phosphoprotein</keyword>
<dbReference type="EMBL" id="LHXN01000064">
    <property type="protein sequence ID" value="KXA92273.1"/>
    <property type="molecule type" value="Genomic_DNA"/>
</dbReference>
<comment type="caution">
    <text evidence="6">The sequence shown here is derived from an EMBL/GenBank/DDBJ whole genome shotgun (WGS) entry which is preliminary data.</text>
</comment>
<evidence type="ECO:0000256" key="4">
    <source>
        <dbReference type="ARBA" id="ARBA00022801"/>
    </source>
</evidence>
<dbReference type="GO" id="GO:0004540">
    <property type="term" value="F:RNA nuclease activity"/>
    <property type="evidence" value="ECO:0007669"/>
    <property type="project" value="InterPro"/>
</dbReference>
<dbReference type="Gene3D" id="1.20.120.580">
    <property type="entry name" value="bsu32300-like"/>
    <property type="match status" value="1"/>
</dbReference>
<organism evidence="6 7">
    <name type="scientific">candidate division MSBL1 archaeon SCGC-AAA259E17</name>
    <dbReference type="NCBI Taxonomy" id="1698263"/>
    <lineage>
        <taxon>Archaea</taxon>
        <taxon>Methanobacteriati</taxon>
        <taxon>Methanobacteriota</taxon>
        <taxon>candidate division MSBL1</taxon>
    </lineage>
</organism>
<proteinExistence type="inferred from homology"/>
<evidence type="ECO:0000256" key="2">
    <source>
        <dbReference type="ARBA" id="ARBA00022649"/>
    </source>
</evidence>
<dbReference type="AlphaFoldDB" id="A0A133UDJ4"/>
<dbReference type="NCBIfam" id="NF047751">
    <property type="entry name" value="HepT_toxin"/>
    <property type="match status" value="1"/>
</dbReference>
<dbReference type="GO" id="GO:0110001">
    <property type="term" value="C:toxin-antitoxin complex"/>
    <property type="evidence" value="ECO:0007669"/>
    <property type="project" value="InterPro"/>
</dbReference>
<evidence type="ECO:0000313" key="7">
    <source>
        <dbReference type="Proteomes" id="UP000070373"/>
    </source>
</evidence>
<dbReference type="InterPro" id="IPR008201">
    <property type="entry name" value="HepT-like"/>
</dbReference>
<evidence type="ECO:0000313" key="6">
    <source>
        <dbReference type="EMBL" id="KXA92273.1"/>
    </source>
</evidence>
<dbReference type="InterPro" id="IPR037038">
    <property type="entry name" value="HepT-like_sf"/>
</dbReference>
<dbReference type="PANTHER" id="PTHR33397:SF5">
    <property type="entry name" value="RNASE YUTE-RELATED"/>
    <property type="match status" value="1"/>
</dbReference>
<keyword evidence="7" id="KW-1185">Reference proteome</keyword>
<dbReference type="GO" id="GO:0016787">
    <property type="term" value="F:hydrolase activity"/>
    <property type="evidence" value="ECO:0007669"/>
    <property type="project" value="UniProtKB-KW"/>
</dbReference>
<evidence type="ECO:0000256" key="3">
    <source>
        <dbReference type="ARBA" id="ARBA00022722"/>
    </source>
</evidence>
<sequence>MDLVDKSRIEDKLANLENQLKSLQEKQSIPMGEYQKEGDLQAVVERRLQNSIQACIDIGMHIITEEGSRKPESYADIFTILEEMEVLDTELSNKLKEKAGFRNVLAHEYAQIMNDKVYKHLQDLETFKKFAESISNRFL</sequence>
<keyword evidence="3" id="KW-0540">Nuclease</keyword>
<dbReference type="InterPro" id="IPR052379">
    <property type="entry name" value="Type_VII_TA_RNase"/>
</dbReference>
<keyword evidence="2" id="KW-1277">Toxin-antitoxin system</keyword>
<accession>A0A133UDJ4</accession>
<protein>
    <recommendedName>
        <fullName evidence="8">DUF86 domain-containing protein</fullName>
    </recommendedName>
</protein>
<evidence type="ECO:0000256" key="5">
    <source>
        <dbReference type="ARBA" id="ARBA00024207"/>
    </source>
</evidence>